<feature type="transmembrane region" description="Helical" evidence="1">
    <location>
        <begin position="56"/>
        <end position="83"/>
    </location>
</feature>
<sequence>MIPFRQTLGDFWDNPRSRKPQQAAAHTYFLAYVGRMSEHDLEPRPPSPLVEKIDSALAVLIIVGIAGGSFWLASGLTSSYMVLFN</sequence>
<reference evidence="2 3" key="1">
    <citation type="journal article" date="2019" name="Int. J. Syst. Evol. Microbiol.">
        <title>The Global Catalogue of Microorganisms (GCM) 10K type strain sequencing project: providing services to taxonomists for standard genome sequencing and annotation.</title>
        <authorList>
            <consortium name="The Broad Institute Genomics Platform"/>
            <consortium name="The Broad Institute Genome Sequencing Center for Infectious Disease"/>
            <person name="Wu L."/>
            <person name="Ma J."/>
        </authorList>
    </citation>
    <scope>NUCLEOTIDE SEQUENCE [LARGE SCALE GENOMIC DNA]</scope>
    <source>
        <strain evidence="2 3">JCM 11448</strain>
    </source>
</reference>
<name>A0ABN1WWV0_9ACTN</name>
<dbReference type="EMBL" id="BAAAIH010000014">
    <property type="protein sequence ID" value="GAA1270184.1"/>
    <property type="molecule type" value="Genomic_DNA"/>
</dbReference>
<comment type="caution">
    <text evidence="2">The sequence shown here is derived from an EMBL/GenBank/DDBJ whole genome shotgun (WGS) entry which is preliminary data.</text>
</comment>
<keyword evidence="3" id="KW-1185">Reference proteome</keyword>
<keyword evidence="1" id="KW-0472">Membrane</keyword>
<evidence type="ECO:0000313" key="2">
    <source>
        <dbReference type="EMBL" id="GAA1270184.1"/>
    </source>
</evidence>
<protein>
    <submittedName>
        <fullName evidence="2">Uncharacterized protein</fullName>
    </submittedName>
</protein>
<evidence type="ECO:0000256" key="1">
    <source>
        <dbReference type="SAM" id="Phobius"/>
    </source>
</evidence>
<accession>A0ABN1WWV0</accession>
<dbReference type="Proteomes" id="UP001500282">
    <property type="component" value="Unassembled WGS sequence"/>
</dbReference>
<evidence type="ECO:0000313" key="3">
    <source>
        <dbReference type="Proteomes" id="UP001500282"/>
    </source>
</evidence>
<organism evidence="2 3">
    <name type="scientific">Streptomyces javensis</name>
    <dbReference type="NCBI Taxonomy" id="114698"/>
    <lineage>
        <taxon>Bacteria</taxon>
        <taxon>Bacillati</taxon>
        <taxon>Actinomycetota</taxon>
        <taxon>Actinomycetes</taxon>
        <taxon>Kitasatosporales</taxon>
        <taxon>Streptomycetaceae</taxon>
        <taxon>Streptomyces</taxon>
        <taxon>Streptomyces violaceusniger group</taxon>
    </lineage>
</organism>
<proteinExistence type="predicted"/>
<gene>
    <name evidence="2" type="ORF">GCM10009579_30960</name>
</gene>
<keyword evidence="1" id="KW-0812">Transmembrane</keyword>
<keyword evidence="1" id="KW-1133">Transmembrane helix</keyword>